<dbReference type="AlphaFoldDB" id="A0A4U0XTX1"/>
<evidence type="ECO:0000256" key="1">
    <source>
        <dbReference type="SAM" id="MobiDB-lite"/>
    </source>
</evidence>
<evidence type="ECO:0000313" key="3">
    <source>
        <dbReference type="Proteomes" id="UP000308768"/>
    </source>
</evidence>
<comment type="caution">
    <text evidence="2">The sequence shown here is derived from an EMBL/GenBank/DDBJ whole genome shotgun (WGS) entry which is preliminary data.</text>
</comment>
<accession>A0A4U0XTX1</accession>
<feature type="region of interest" description="Disordered" evidence="1">
    <location>
        <begin position="45"/>
        <end position="65"/>
    </location>
</feature>
<gene>
    <name evidence="2" type="ORF">B0A49_01352</name>
</gene>
<dbReference type="Proteomes" id="UP000308768">
    <property type="component" value="Unassembled WGS sequence"/>
</dbReference>
<dbReference type="STRING" id="331657.A0A4U0XTX1"/>
<evidence type="ECO:0000313" key="2">
    <source>
        <dbReference type="EMBL" id="TKA80107.1"/>
    </source>
</evidence>
<dbReference type="OrthoDB" id="5374328at2759"/>
<protein>
    <submittedName>
        <fullName evidence="2">Uncharacterized protein</fullName>
    </submittedName>
</protein>
<keyword evidence="3" id="KW-1185">Reference proteome</keyword>
<feature type="region of interest" description="Disordered" evidence="1">
    <location>
        <begin position="123"/>
        <end position="144"/>
    </location>
</feature>
<proteinExistence type="predicted"/>
<dbReference type="EMBL" id="NAJN01000069">
    <property type="protein sequence ID" value="TKA80107.1"/>
    <property type="molecule type" value="Genomic_DNA"/>
</dbReference>
<name>A0A4U0XTX1_9PEZI</name>
<reference evidence="2 3" key="1">
    <citation type="submission" date="2017-03" db="EMBL/GenBank/DDBJ databases">
        <title>Genomes of endolithic fungi from Antarctica.</title>
        <authorList>
            <person name="Coleine C."/>
            <person name="Masonjones S."/>
            <person name="Stajich J.E."/>
        </authorList>
    </citation>
    <scope>NUCLEOTIDE SEQUENCE [LARGE SCALE GENOMIC DNA]</scope>
    <source>
        <strain evidence="2 3">CCFEE 5187</strain>
    </source>
</reference>
<feature type="compositionally biased region" description="Low complexity" evidence="1">
    <location>
        <begin position="168"/>
        <end position="189"/>
    </location>
</feature>
<organism evidence="2 3">
    <name type="scientific">Cryomyces minteri</name>
    <dbReference type="NCBI Taxonomy" id="331657"/>
    <lineage>
        <taxon>Eukaryota</taxon>
        <taxon>Fungi</taxon>
        <taxon>Dikarya</taxon>
        <taxon>Ascomycota</taxon>
        <taxon>Pezizomycotina</taxon>
        <taxon>Dothideomycetes</taxon>
        <taxon>Dothideomycetes incertae sedis</taxon>
        <taxon>Cryomyces</taxon>
    </lineage>
</organism>
<sequence>MATTDVDMNHVAALGSSLGNLMERHSPPTLPDEIDFTARFANPKTKSSAMTANPGEAMSSSSTPTAVDPCGFCNTSDGNSYCLCNDENQAARKAKFDVPADLTASRPGFGENAIATMGDRPSIAPGAANYPEATPAATGPGNCDDCRTDPNRASWCRSLAAQAPPRFAPSTANSNHNNNDKNINNSSAALAHSMPPPAAPHESRISCSDIYDFTRLAAWPPSQSISFERQPSFGLGPGSLGSLGSLFDFDGSRRVGSPTARAGNAPAMEFTHGEAVELLNHFAANPRRSTLEPAVNLGP</sequence>
<feature type="region of interest" description="Disordered" evidence="1">
    <location>
        <begin position="166"/>
        <end position="203"/>
    </location>
</feature>